<dbReference type="InterPro" id="IPR001750">
    <property type="entry name" value="ND/Mrp_TM"/>
</dbReference>
<evidence type="ECO:0000256" key="12">
    <source>
        <dbReference type="ARBA" id="ARBA00022989"/>
    </source>
</evidence>
<feature type="transmembrane region" description="Helical" evidence="18">
    <location>
        <begin position="52"/>
        <end position="76"/>
    </location>
</feature>
<evidence type="ECO:0000256" key="2">
    <source>
        <dbReference type="ARBA" id="ARBA00004448"/>
    </source>
</evidence>
<organism evidence="20">
    <name type="scientific">Carios capensis</name>
    <name type="common">Seabird soft tick</name>
    <name type="synonym">Ornithodoros capensis</name>
    <dbReference type="NCBI Taxonomy" id="176285"/>
    <lineage>
        <taxon>Eukaryota</taxon>
        <taxon>Metazoa</taxon>
        <taxon>Ecdysozoa</taxon>
        <taxon>Arthropoda</taxon>
        <taxon>Chelicerata</taxon>
        <taxon>Arachnida</taxon>
        <taxon>Acari</taxon>
        <taxon>Parasitiformes</taxon>
        <taxon>Ixodida</taxon>
        <taxon>Ixodoidea</taxon>
        <taxon>Argasidae</taxon>
        <taxon>Ornithodorinae</taxon>
        <taxon>Alectorobius</taxon>
    </lineage>
</organism>
<evidence type="ECO:0000256" key="1">
    <source>
        <dbReference type="ARBA" id="ARBA00003257"/>
    </source>
</evidence>
<dbReference type="InterPro" id="IPR003917">
    <property type="entry name" value="NADH_UbQ_OxRdtase_chain2"/>
</dbReference>
<comment type="subcellular location">
    <subcellularLocation>
        <location evidence="2 18">Mitochondrion inner membrane</location>
        <topology evidence="2 18">Multi-pass membrane protein</topology>
    </subcellularLocation>
</comment>
<evidence type="ECO:0000256" key="8">
    <source>
        <dbReference type="ARBA" id="ARBA00022692"/>
    </source>
</evidence>
<dbReference type="PANTHER" id="PTHR46552">
    <property type="entry name" value="NADH-UBIQUINONE OXIDOREDUCTASE CHAIN 2"/>
    <property type="match status" value="1"/>
</dbReference>
<evidence type="ECO:0000256" key="14">
    <source>
        <dbReference type="ARBA" id="ARBA00023075"/>
    </source>
</evidence>
<evidence type="ECO:0000256" key="15">
    <source>
        <dbReference type="ARBA" id="ARBA00023128"/>
    </source>
</evidence>
<evidence type="ECO:0000256" key="9">
    <source>
        <dbReference type="ARBA" id="ARBA00022792"/>
    </source>
</evidence>
<comment type="catalytic activity">
    <reaction evidence="17 18">
        <text>a ubiquinone + NADH + 5 H(+)(in) = a ubiquinol + NAD(+) + 4 H(+)(out)</text>
        <dbReference type="Rhea" id="RHEA:29091"/>
        <dbReference type="Rhea" id="RHEA-COMP:9565"/>
        <dbReference type="Rhea" id="RHEA-COMP:9566"/>
        <dbReference type="ChEBI" id="CHEBI:15378"/>
        <dbReference type="ChEBI" id="CHEBI:16389"/>
        <dbReference type="ChEBI" id="CHEBI:17976"/>
        <dbReference type="ChEBI" id="CHEBI:57540"/>
        <dbReference type="ChEBI" id="CHEBI:57945"/>
        <dbReference type="EC" id="7.1.1.2"/>
    </reaction>
</comment>
<evidence type="ECO:0000256" key="4">
    <source>
        <dbReference type="ARBA" id="ARBA00012944"/>
    </source>
</evidence>
<dbReference type="PANTHER" id="PTHR46552:SF1">
    <property type="entry name" value="NADH-UBIQUINONE OXIDOREDUCTASE CHAIN 2"/>
    <property type="match status" value="1"/>
</dbReference>
<evidence type="ECO:0000256" key="18">
    <source>
        <dbReference type="RuleBase" id="RU003403"/>
    </source>
</evidence>
<evidence type="ECO:0000256" key="16">
    <source>
        <dbReference type="ARBA" id="ARBA00023136"/>
    </source>
</evidence>
<keyword evidence="11 18" id="KW-0249">Electron transport</keyword>
<reference evidence="20" key="1">
    <citation type="journal article" date="2019" name="Ticks Tick Borne Dis.">
        <title>Argasid and ixodid systematics: Implications for soft tick evolution and systematics, with a new argasid species list.</title>
        <authorList>
            <person name="Mans B.J."/>
            <person name="Featherston J."/>
            <person name="Kvas M."/>
            <person name="Pillay K.A."/>
            <person name="de Klerk D.G."/>
            <person name="Pienaar R."/>
            <person name="de Castro M.H."/>
            <person name="Schwan T.G."/>
            <person name="Lopez J.E."/>
            <person name="Teel P."/>
            <person name="Perez de Leon A.A."/>
            <person name="Sonenshine D.E."/>
            <person name="Egekwu N.I."/>
            <person name="Bakkes D.K."/>
            <person name="Heyne H."/>
            <person name="Kanduma E.G."/>
            <person name="Nyangiwe N."/>
            <person name="Bouattour A."/>
            <person name="Latif A.A."/>
        </authorList>
    </citation>
    <scope>NUCLEOTIDE SEQUENCE</scope>
</reference>
<feature type="transmembrane region" description="Helical" evidence="18">
    <location>
        <begin position="221"/>
        <end position="240"/>
    </location>
</feature>
<feature type="transmembrane region" description="Helical" evidence="18">
    <location>
        <begin position="296"/>
        <end position="317"/>
    </location>
</feature>
<gene>
    <name evidence="20" type="primary">ND2</name>
</gene>
<dbReference type="AlphaFoldDB" id="A0A1P8AG94"/>
<keyword evidence="16 18" id="KW-0472">Membrane</keyword>
<keyword evidence="12 18" id="KW-1133">Transmembrane helix</keyword>
<evidence type="ECO:0000256" key="7">
    <source>
        <dbReference type="ARBA" id="ARBA00022660"/>
    </source>
</evidence>
<evidence type="ECO:0000256" key="3">
    <source>
        <dbReference type="ARBA" id="ARBA00007012"/>
    </source>
</evidence>
<comment type="similarity">
    <text evidence="3 18">Belongs to the complex I subunit 2 family.</text>
</comment>
<evidence type="ECO:0000256" key="6">
    <source>
        <dbReference type="ARBA" id="ARBA00022448"/>
    </source>
</evidence>
<keyword evidence="14 18" id="KW-0830">Ubiquinone</keyword>
<dbReference type="Pfam" id="PF00361">
    <property type="entry name" value="Proton_antipo_M"/>
    <property type="match status" value="1"/>
</dbReference>
<dbReference type="GO" id="GO:0006120">
    <property type="term" value="P:mitochondrial electron transport, NADH to ubiquinone"/>
    <property type="evidence" value="ECO:0007669"/>
    <property type="project" value="InterPro"/>
</dbReference>
<dbReference type="GO" id="GO:0005743">
    <property type="term" value="C:mitochondrial inner membrane"/>
    <property type="evidence" value="ECO:0007669"/>
    <property type="project" value="UniProtKB-SubCell"/>
</dbReference>
<feature type="transmembrane region" description="Helical" evidence="18">
    <location>
        <begin position="139"/>
        <end position="157"/>
    </location>
</feature>
<dbReference type="EC" id="7.1.1.2" evidence="4 18"/>
<evidence type="ECO:0000259" key="19">
    <source>
        <dbReference type="Pfam" id="PF00361"/>
    </source>
</evidence>
<feature type="transmembrane region" description="Helical" evidence="18">
    <location>
        <begin position="6"/>
        <end position="31"/>
    </location>
</feature>
<keyword evidence="9 18" id="KW-0999">Mitochondrion inner membrane</keyword>
<evidence type="ECO:0000256" key="17">
    <source>
        <dbReference type="ARBA" id="ARBA00049551"/>
    </source>
</evidence>
<keyword evidence="7 18" id="KW-0679">Respiratory chain</keyword>
<sequence>MMSYFLFIWFILTSIILSFSTSSFFFLWVCLEINMMSFIPLMHTKSMISTNSIMMYFLVQSFASSIFILIISIQMINPIFCYYFKLFMALSMMMKLGAAPFHIWFPQISEGLPYPAFLILLTLQKMIPLYILSIFKNQLMIFTIILNSMIGSLGGFSQFSIRKILAFSSIAHLAWILALQFSESNFWIIYMLLYSLIIFFLISAVNLYNINSLNFNKKISLDSNILLITILLTLGGMPPTLGFVMKWMSLKIIANIVPIITFPLIMSSLLNLFFYLRLIYAPMLKYLTFYKWEKNFLTKMMTIISPQIGMIFLLISLT</sequence>
<dbReference type="InterPro" id="IPR050175">
    <property type="entry name" value="Complex_I_Subunit_2"/>
</dbReference>
<feature type="transmembrane region" description="Helical" evidence="18">
    <location>
        <begin position="112"/>
        <end position="133"/>
    </location>
</feature>
<keyword evidence="15 18" id="KW-0496">Mitochondrion</keyword>
<keyword evidence="13 18" id="KW-0520">NAD</keyword>
<evidence type="ECO:0000256" key="13">
    <source>
        <dbReference type="ARBA" id="ARBA00023027"/>
    </source>
</evidence>
<dbReference type="EMBL" id="KR907245">
    <property type="protein sequence ID" value="AMX74138.1"/>
    <property type="molecule type" value="Genomic_DNA"/>
</dbReference>
<comment type="function">
    <text evidence="18">Core subunit of the mitochondrial membrane respiratory chain NADH dehydrogenase (Complex I) which catalyzes electron transfer from NADH through the respiratory chain, using ubiquinone as an electron acceptor. Essential for the catalytic activity and assembly of complex I.</text>
</comment>
<protein>
    <recommendedName>
        <fullName evidence="5 18">NADH-ubiquinone oxidoreductase chain 2</fullName>
        <ecNumber evidence="4 18">7.1.1.2</ecNumber>
    </recommendedName>
</protein>
<keyword evidence="6" id="KW-0813">Transport</keyword>
<keyword evidence="8 18" id="KW-0812">Transmembrane</keyword>
<dbReference type="PRINTS" id="PR01436">
    <property type="entry name" value="NADHDHGNASE2"/>
</dbReference>
<feature type="transmembrane region" description="Helical" evidence="18">
    <location>
        <begin position="187"/>
        <end position="209"/>
    </location>
</feature>
<feature type="transmembrane region" description="Helical" evidence="18">
    <location>
        <begin position="252"/>
        <end position="276"/>
    </location>
</feature>
<dbReference type="GO" id="GO:0008137">
    <property type="term" value="F:NADH dehydrogenase (ubiquinone) activity"/>
    <property type="evidence" value="ECO:0007669"/>
    <property type="project" value="UniProtKB-EC"/>
</dbReference>
<name>A0A1P8AG94_CARC1</name>
<evidence type="ECO:0000256" key="10">
    <source>
        <dbReference type="ARBA" id="ARBA00022967"/>
    </source>
</evidence>
<evidence type="ECO:0000256" key="11">
    <source>
        <dbReference type="ARBA" id="ARBA00022982"/>
    </source>
</evidence>
<feature type="domain" description="NADH:quinone oxidoreductase/Mrp antiporter transmembrane" evidence="19">
    <location>
        <begin position="24"/>
        <end position="262"/>
    </location>
</feature>
<accession>A0A1P8AG94</accession>
<proteinExistence type="inferred from homology"/>
<geneLocation type="mitochondrion" evidence="20"/>
<keyword evidence="10 18" id="KW-1278">Translocase</keyword>
<evidence type="ECO:0000313" key="20">
    <source>
        <dbReference type="EMBL" id="AMX74138.1"/>
    </source>
</evidence>
<comment type="function">
    <text evidence="1">Core subunit of the mitochondrial membrane respiratory chain NADH dehydrogenase (Complex I) that is believed to belong to the minimal assembly required for catalysis. Complex I functions in the transfer of electrons from NADH to the respiratory chain. The immediate electron acceptor for the enzyme is believed to be ubiquinone.</text>
</comment>
<evidence type="ECO:0000256" key="5">
    <source>
        <dbReference type="ARBA" id="ARBA00021008"/>
    </source>
</evidence>
<feature type="transmembrane region" description="Helical" evidence="18">
    <location>
        <begin position="82"/>
        <end position="105"/>
    </location>
</feature>